<name>A0A151NZQ6_ALLMI</name>
<protein>
    <submittedName>
        <fullName evidence="1">Uncharacterized protein</fullName>
    </submittedName>
</protein>
<comment type="caution">
    <text evidence="1">The sequence shown here is derived from an EMBL/GenBank/DDBJ whole genome shotgun (WGS) entry which is preliminary data.</text>
</comment>
<gene>
    <name evidence="1" type="ORF">Y1Q_0002847</name>
</gene>
<accession>A0A151NZQ6</accession>
<evidence type="ECO:0000313" key="2">
    <source>
        <dbReference type="Proteomes" id="UP000050525"/>
    </source>
</evidence>
<sequence>MSVSLCYLRNRHRLFIGSAIQSHCLDKAVEGKWGLCRKIDDDHFNRSEDKRRNVVRKERTRVWIPECSR</sequence>
<dbReference type="Proteomes" id="UP000050525">
    <property type="component" value="Unassembled WGS sequence"/>
</dbReference>
<dbReference type="EMBL" id="AKHW03001485">
    <property type="protein sequence ID" value="KYO42233.1"/>
    <property type="molecule type" value="Genomic_DNA"/>
</dbReference>
<keyword evidence="2" id="KW-1185">Reference proteome</keyword>
<proteinExistence type="predicted"/>
<organism evidence="1 2">
    <name type="scientific">Alligator mississippiensis</name>
    <name type="common">American alligator</name>
    <dbReference type="NCBI Taxonomy" id="8496"/>
    <lineage>
        <taxon>Eukaryota</taxon>
        <taxon>Metazoa</taxon>
        <taxon>Chordata</taxon>
        <taxon>Craniata</taxon>
        <taxon>Vertebrata</taxon>
        <taxon>Euteleostomi</taxon>
        <taxon>Archelosauria</taxon>
        <taxon>Archosauria</taxon>
        <taxon>Crocodylia</taxon>
        <taxon>Alligatoridae</taxon>
        <taxon>Alligatorinae</taxon>
        <taxon>Alligator</taxon>
    </lineage>
</organism>
<evidence type="ECO:0000313" key="1">
    <source>
        <dbReference type="EMBL" id="KYO42233.1"/>
    </source>
</evidence>
<reference evidence="1 2" key="1">
    <citation type="journal article" date="2012" name="Genome Biol.">
        <title>Sequencing three crocodilian genomes to illuminate the evolution of archosaurs and amniotes.</title>
        <authorList>
            <person name="St John J.A."/>
            <person name="Braun E.L."/>
            <person name="Isberg S.R."/>
            <person name="Miles L.G."/>
            <person name="Chong A.Y."/>
            <person name="Gongora J."/>
            <person name="Dalzell P."/>
            <person name="Moran C."/>
            <person name="Bed'hom B."/>
            <person name="Abzhanov A."/>
            <person name="Burgess S.C."/>
            <person name="Cooksey A.M."/>
            <person name="Castoe T.A."/>
            <person name="Crawford N.G."/>
            <person name="Densmore L.D."/>
            <person name="Drew J.C."/>
            <person name="Edwards S.V."/>
            <person name="Faircloth B.C."/>
            <person name="Fujita M.K."/>
            <person name="Greenwold M.J."/>
            <person name="Hoffmann F.G."/>
            <person name="Howard J.M."/>
            <person name="Iguchi T."/>
            <person name="Janes D.E."/>
            <person name="Khan S.Y."/>
            <person name="Kohno S."/>
            <person name="de Koning A.J."/>
            <person name="Lance S.L."/>
            <person name="McCarthy F.M."/>
            <person name="McCormack J.E."/>
            <person name="Merchant M.E."/>
            <person name="Peterson D.G."/>
            <person name="Pollock D.D."/>
            <person name="Pourmand N."/>
            <person name="Raney B.J."/>
            <person name="Roessler K.A."/>
            <person name="Sanford J.R."/>
            <person name="Sawyer R.H."/>
            <person name="Schmidt C.J."/>
            <person name="Triplett E.W."/>
            <person name="Tuberville T.D."/>
            <person name="Venegas-Anaya M."/>
            <person name="Howard J.T."/>
            <person name="Jarvis E.D."/>
            <person name="Guillette L.J.Jr."/>
            <person name="Glenn T.C."/>
            <person name="Green R.E."/>
            <person name="Ray D.A."/>
        </authorList>
    </citation>
    <scope>NUCLEOTIDE SEQUENCE [LARGE SCALE GENOMIC DNA]</scope>
    <source>
        <strain evidence="1">KSC_2009_1</strain>
    </source>
</reference>
<dbReference type="AlphaFoldDB" id="A0A151NZQ6"/>